<evidence type="ECO:0000256" key="1">
    <source>
        <dbReference type="ARBA" id="ARBA00000707"/>
    </source>
</evidence>
<keyword evidence="12" id="KW-1185">Reference proteome</keyword>
<evidence type="ECO:0000256" key="3">
    <source>
        <dbReference type="ARBA" id="ARBA00022670"/>
    </source>
</evidence>
<dbReference type="InterPro" id="IPR051346">
    <property type="entry name" value="OTU_Deubiquitinase"/>
</dbReference>
<feature type="domain" description="DUF3638" evidence="8">
    <location>
        <begin position="1973"/>
        <end position="2197"/>
    </location>
</feature>
<feature type="region of interest" description="Disordered" evidence="7">
    <location>
        <begin position="114"/>
        <end position="137"/>
    </location>
</feature>
<evidence type="ECO:0000259" key="10">
    <source>
        <dbReference type="Pfam" id="PF20255"/>
    </source>
</evidence>
<dbReference type="EC" id="3.4.19.12" evidence="2"/>
<evidence type="ECO:0000256" key="2">
    <source>
        <dbReference type="ARBA" id="ARBA00012759"/>
    </source>
</evidence>
<dbReference type="Pfam" id="PF12340">
    <property type="entry name" value="DUF3638"/>
    <property type="match status" value="1"/>
</dbReference>
<dbReference type="InterPro" id="IPR022099">
    <property type="entry name" value="DUF3638"/>
</dbReference>
<keyword evidence="4" id="KW-0833">Ubl conjugation pathway</keyword>
<dbReference type="EMBL" id="JAWCUI010000035">
    <property type="protein sequence ID" value="KAL1893975.1"/>
    <property type="molecule type" value="Genomic_DNA"/>
</dbReference>
<dbReference type="Pfam" id="PF12359">
    <property type="entry name" value="DUF3645"/>
    <property type="match status" value="1"/>
</dbReference>
<evidence type="ECO:0000256" key="5">
    <source>
        <dbReference type="ARBA" id="ARBA00022801"/>
    </source>
</evidence>
<gene>
    <name evidence="11" type="ORF">Sste5346_006116</name>
</gene>
<evidence type="ECO:0000256" key="6">
    <source>
        <dbReference type="ARBA" id="ARBA00022807"/>
    </source>
</evidence>
<reference evidence="11 12" key="1">
    <citation type="journal article" date="2024" name="IMA Fungus">
        <title>IMA Genome - F19 : A genome assembly and annotation guide to empower mycologists, including annotated draft genome sequences of Ceratocystis pirilliformis, Diaporthe australafricana, Fusarium ophioides, Paecilomyces lecythidis, and Sporothrix stenoceras.</title>
        <authorList>
            <person name="Aylward J."/>
            <person name="Wilson A.M."/>
            <person name="Visagie C.M."/>
            <person name="Spraker J."/>
            <person name="Barnes I."/>
            <person name="Buitendag C."/>
            <person name="Ceriani C."/>
            <person name="Del Mar Angel L."/>
            <person name="du Plessis D."/>
            <person name="Fuchs T."/>
            <person name="Gasser K."/>
            <person name="Kramer D."/>
            <person name="Li W."/>
            <person name="Munsamy K."/>
            <person name="Piso A."/>
            <person name="Price J.L."/>
            <person name="Sonnekus B."/>
            <person name="Thomas C."/>
            <person name="van der Nest A."/>
            <person name="van Dijk A."/>
            <person name="van Heerden A."/>
            <person name="van Vuuren N."/>
            <person name="Yilmaz N."/>
            <person name="Duong T.A."/>
            <person name="van der Merwe N.A."/>
            <person name="Wingfield M.J."/>
            <person name="Wingfield B.D."/>
        </authorList>
    </citation>
    <scope>NUCLEOTIDE SEQUENCE [LARGE SCALE GENOMIC DNA]</scope>
    <source>
        <strain evidence="11 12">CMW 5346</strain>
    </source>
</reference>
<keyword evidence="6" id="KW-0788">Thiol protease</keyword>
<comment type="caution">
    <text evidence="11">The sequence shown here is derived from an EMBL/GenBank/DDBJ whole genome shotgun (WGS) entry which is preliminary data.</text>
</comment>
<name>A0ABR3Z0Y8_9PEZI</name>
<evidence type="ECO:0000259" key="9">
    <source>
        <dbReference type="Pfam" id="PF12359"/>
    </source>
</evidence>
<evidence type="ECO:0000313" key="12">
    <source>
        <dbReference type="Proteomes" id="UP001583186"/>
    </source>
</evidence>
<proteinExistence type="predicted"/>
<dbReference type="InterPro" id="IPR022105">
    <property type="entry name" value="DUF3645"/>
</dbReference>
<evidence type="ECO:0000256" key="4">
    <source>
        <dbReference type="ARBA" id="ARBA00022786"/>
    </source>
</evidence>
<evidence type="ECO:0000259" key="8">
    <source>
        <dbReference type="Pfam" id="PF12340"/>
    </source>
</evidence>
<evidence type="ECO:0000313" key="11">
    <source>
        <dbReference type="EMBL" id="KAL1893975.1"/>
    </source>
</evidence>
<dbReference type="InterPro" id="IPR046541">
    <property type="entry name" value="DUF6606"/>
</dbReference>
<comment type="catalytic activity">
    <reaction evidence="1">
        <text>Thiol-dependent hydrolysis of ester, thioester, amide, peptide and isopeptide bonds formed by the C-terminal Gly of ubiquitin (a 76-residue protein attached to proteins as an intracellular targeting signal).</text>
        <dbReference type="EC" id="3.4.19.12"/>
    </reaction>
</comment>
<dbReference type="Pfam" id="PF20255">
    <property type="entry name" value="DUF6606"/>
    <property type="match status" value="1"/>
</dbReference>
<keyword evidence="5" id="KW-0378">Hydrolase</keyword>
<feature type="compositionally biased region" description="Acidic residues" evidence="7">
    <location>
        <begin position="2785"/>
        <end position="2797"/>
    </location>
</feature>
<keyword evidence="3" id="KW-0645">Protease</keyword>
<dbReference type="PANTHER" id="PTHR13367:SF34">
    <property type="match status" value="1"/>
</dbReference>
<sequence>MISRLQQTRDDTTGFLYEDDVSKALHEVVKDGGVLCLPIAAQNAGVVVSRTGDDDPLVETFELSPPHGPVTSTKGRLTRSFPGPAFFVDTPTARHGDFQRAVAQVLAQMSCQDTADVKARTRRTRRGDDSSDDKDTKDPVLVTELLANMFMAAGKPADIPSITKNTRDEAMWSGTGRPWRRSSMYLLLRLSLQSFFVRSTGNDDLYKCFMVYYLASLVRSFAVDQLDTDILHVLVSKLQRRVSKLGDKTVREHAWLQSVTVTVKSTTELISRRWEGVQRTDRRPYGEWLSSLKTVDLDKDTRLLLPELEQYLSDLRTGDTSNNKTDFVPDPSRRLPLFLPDTLPVLDDTLPADYHHFQLLALEAWVQNHMGPWIQATKDRPDTCRALFKCMKEYHKAAQDEYAGNPECLSHMVLTLMELWAACDMAATAQCTLLQDYDHELPGQVLQALLLPRGAQMHRLARMEAYLHNRSEEASCQSSVFRSFCTDSSFGVRYFDESPHHQALRKEIEKHARHERRQKIEELAAKTKEYHHLQRLASTTRCDYVRRNDGYGNAEQVHHPECRRHNFVKAAENLQIDVHEWPLPDDELEAKSTVFELQVPKTVSAWRDATLYVTHDVLGSIVNDPTSLDTDYSPRVYTGLRGWFKGGTHRLGLRSTTKPYVVTNGKSVALADAPTQEDVCVPNGLQYIYFDTVLGIVSDAPDPTDKLTDGCTYALPETSASLQKFLRRTWSAPHGCPPNEALADQYACPEHMNLDAFKALASLPLGLNIQWQNVLVQLSMPAVEFRQMETCLFVLQVVYQAGPPGRGDWAARRGHVVLHDEAFVGALLDAVFDTHARIKDNWMAHLTLGILVWVTTRVLSVSTDEEARLRCISFLADARQTAVAWTRLLSERASSSTRDDEREQFRGQALDVALVCISSFDVDGNVFESLAAEDVAILLECSMLVQEKKPTTIDSSDTLKVLLLARWRHIMYEHRERLQTSSTTIANPLDKAISQSWTTHQPGPQWQPLPQPHQHLLVSTGDNDDVPTLHFNLLTAEFLVNGSPLARLPPDYEAHPLYQVLFGNTALEVMPSTEPGLRFAGKTLYHGHQLQFALREGDLTVRATDHDGRVWFLLPPRLFHNYFPTSFVEEHVHWVDLDKDTVEFRPIDRPWLSAAQLWTLSSVDSDRRLSKSDGSSLANIHSKTASILHQTLNPLEDALNIHIVHVPSTNSLEIELPRLGISFLLAAGSDLLECRQFRDYAVATSQDVGTLVGLQSKLVVEHKLSAKKMVLIPGGQIEFKTTSGHTSVSVVHGTADRVQAYEIDDLLGSVVDNGDLPSKVLLCYLHALTSHCLPDRLTGHTGTEQALSILESASLLSFGRLDRTSIDLLAKIAALSPARHYYPSHLTMAQSVDWNSKLGFLAQHGGLFTAVDHIFQEYETSLIFYPEDAPFFNETWDSLRKTVDRDLVERDLVMSSFLRLSGFGAEASLTRQDRQYSGRDAQLTDPERTARVYTAARLAMSQYPAGHIPLPPNTDLSSTLFRLLRGSSARESTQGPDASLGDKCIGYDAAWLKNMAVLFIRHWCRVHKLLASGSVDRYTFGVWLATLAYNSSADMQALQTLWVVFSQPAVGVSCAPPPRTSFNLFVGKEPVRSDLLDVVNNALRPFSSYSSPEAKTMAGASLDLQRRTYETARLQKRDQFINSLLAAWPTSLPPTPSDTNYHEYINTLEAMEGVVPLFRLWHDNILFGEYLDGLARGVQRCRVLPVTPPDVSPPAENWPSRDSGYAFVPLKSVFQSPVVVLRPRLVSSYINDIQPRPLPAVQNSTSSDDHLDKLSSMFERLHVQAQSDNERTYVDKLGDSLQSLQKYEAASRRSGRWRQAGSSTAVVHAPDLKYRLQKHLKACRENVDTLYKNLVRSYKMALPGLRQFPRLSPTVFLSQLCTRRWTFLSTEWKTAIVDYALALVALHRATRLLSLSGPAHEAEFNKELANVGHTNWSPTEHPEWLLLEVESGITIRAVQRDIAAHMSSSEKGNVVMQLNMGEGKSSVIVPMVASSLADGDSLVRVLVAKAQSKQALEMLVAKTSGLLGRRIYHFPFARPVHLSSPADILRVDKMLRDCQTQRGILLVQPEHILSFKLMGIERCMNGQTDDGIGKAMLATQHYLDHVSRDIVDESDEIFSAKFELIYTMGTQRPTELSPTRWGLLQELMDIVGVAVAQLKKEMPDAVEIFVEDTRWTGRFPRTRLLKKTAYPRLVQLVGRQLCQRGLHGFPIALQPAPIRQAVFRYLTKLHLTDEEVAAVETSSFWTDTTKGPLLLLRGLLAGGILSFALGAKRWRVNYGPAPANRQPPTQLVVPYQSKDMPSPRAEFSHPDVVLLLTSLHYYYAGLSDEALFASLHRLVNTDQPEDEYTAWVKTARSDMPPSFRQLSGVSLADRWQCTDRLFPFLKYSKGAIDYYLAHIVFPAHMKEFPDKISASGWDLSTSTTVTTGFSGTNDARPLLPLSVTQLDLPQQSHTNALVLANLLREENGVHLLEETGAEALLDAVVSMHPPVRVLLDVGAQVLELSNLQAAQRWLSKVEAAEAVVFFDDDLLSVVDRRGRVEPLQASPYAKHLDVCLVFLDEAHTRGTDLRLPTHYRAAVTLGADLTKDRLVQACMRMRQLGQGQSVVFLCQPEIQEKIQSLRPDVTTPTVSEVLSWAIHETQQELFRYMPLWALHGRRFAWQQSLWKGATKTDGYALTNDEAGKFREVEAQSLAQRYLPRNSRQYAADGEHNAGLADASTLQAIDDRCRAFLRDDTDTAHASLNEEQERELAPEIEEERQKARPPQATALKHSVHPDILYFIKTGDIRQDSEAFMPAFHTLGETSIANLVDLNRLSSQPLATLDFARTVRPDGTNWMDAFQRAPQYILTSSVSSSIDHLILVSPFEANEVFSYIHRKRASPAVRLHLYSARVNMAYRPLDRLELYTVGSQASALLPREVSISLNLLAGQLYFDSYQEYADTATFLGMAHRISDASAASSSSAGSSAFFKALMTQLRRQSASIDKTHVGKLLDGVLLTEEDFAVDTVGTY</sequence>
<protein>
    <recommendedName>
        <fullName evidence="2">ubiquitinyl hydrolase 1</fullName>
        <ecNumber evidence="2">3.4.19.12</ecNumber>
    </recommendedName>
</protein>
<organism evidence="11 12">
    <name type="scientific">Sporothrix stenoceras</name>
    <dbReference type="NCBI Taxonomy" id="5173"/>
    <lineage>
        <taxon>Eukaryota</taxon>
        <taxon>Fungi</taxon>
        <taxon>Dikarya</taxon>
        <taxon>Ascomycota</taxon>
        <taxon>Pezizomycotina</taxon>
        <taxon>Sordariomycetes</taxon>
        <taxon>Sordariomycetidae</taxon>
        <taxon>Ophiostomatales</taxon>
        <taxon>Ophiostomataceae</taxon>
        <taxon>Sporothrix</taxon>
    </lineage>
</organism>
<feature type="compositionally biased region" description="Basic and acidic residues" evidence="7">
    <location>
        <begin position="126"/>
        <end position="137"/>
    </location>
</feature>
<dbReference type="PANTHER" id="PTHR13367">
    <property type="entry name" value="UBIQUITIN THIOESTERASE"/>
    <property type="match status" value="1"/>
</dbReference>
<feature type="domain" description="DUF6606" evidence="10">
    <location>
        <begin position="1"/>
        <end position="218"/>
    </location>
</feature>
<evidence type="ECO:0000256" key="7">
    <source>
        <dbReference type="SAM" id="MobiDB-lite"/>
    </source>
</evidence>
<dbReference type="Proteomes" id="UP001583186">
    <property type="component" value="Unassembled WGS sequence"/>
</dbReference>
<feature type="domain" description="DUF3645" evidence="9">
    <location>
        <begin position="2324"/>
        <end position="2357"/>
    </location>
</feature>
<accession>A0ABR3Z0Y8</accession>
<feature type="region of interest" description="Disordered" evidence="7">
    <location>
        <begin position="2781"/>
        <end position="2808"/>
    </location>
</feature>